<dbReference type="EMBL" id="JAZDRO010000002">
    <property type="protein sequence ID" value="MEE2566462.1"/>
    <property type="molecule type" value="Genomic_DNA"/>
</dbReference>
<dbReference type="SUPFAM" id="SSF54001">
    <property type="entry name" value="Cysteine proteinases"/>
    <property type="match status" value="1"/>
</dbReference>
<name>A0ABU7LYV7_9PROT</name>
<reference evidence="1 2" key="1">
    <citation type="submission" date="2024-01" db="EMBL/GenBank/DDBJ databases">
        <title>Hyphobacterium bacterium isolated from marine sediment.</title>
        <authorList>
            <person name="Zhao S."/>
        </authorList>
    </citation>
    <scope>NUCLEOTIDE SEQUENCE [LARGE SCALE GENOMIC DNA]</scope>
    <source>
        <strain evidence="1 2">Y60-23</strain>
    </source>
</reference>
<dbReference type="InterPro" id="IPR038765">
    <property type="entry name" value="Papain-like_cys_pep_sf"/>
</dbReference>
<evidence type="ECO:0008006" key="3">
    <source>
        <dbReference type="Google" id="ProtNLM"/>
    </source>
</evidence>
<sequence length="361" mass="38876">MNRPTKSGFDAAAAADDTPIIAHHVGKALAGLPDNASRYDKAAALNAYVHLTLKRTDGSIAQTADEVLVAGEAVCGGMSLVLIKMLDHIGLRAEYAFTHGGLAAHSMVEVIFTEIVHGLFDPYHGVAFYSSSRGRPLSILEMDDFVHADPAPVFYVRRSLDRSLPLSRENAYSETDEDGRRDFAFPGLFTDADGVGLGNSGFVSFIHAELAPGTTLGDATWSPGKPEATRPWSALSQLQRPNGGYVSWAYLLGQTSLGYRIGHIYTIRDLVPGSRYELVLKIANAYVNANSITPDPAITIHPALPAGRSGFVSLDVRGFREGEDYYPQTARKTFTAETAEMTFIAAATGDIVLQSIALLQK</sequence>
<accession>A0ABU7LYV7</accession>
<evidence type="ECO:0000313" key="1">
    <source>
        <dbReference type="EMBL" id="MEE2566462.1"/>
    </source>
</evidence>
<evidence type="ECO:0000313" key="2">
    <source>
        <dbReference type="Proteomes" id="UP001310692"/>
    </source>
</evidence>
<dbReference type="RefSeq" id="WP_330196002.1">
    <property type="nucleotide sequence ID" value="NZ_JAZDRO010000002.1"/>
</dbReference>
<organism evidence="1 2">
    <name type="scientific">Hyphobacterium marinum</name>
    <dbReference type="NCBI Taxonomy" id="3116574"/>
    <lineage>
        <taxon>Bacteria</taxon>
        <taxon>Pseudomonadati</taxon>
        <taxon>Pseudomonadota</taxon>
        <taxon>Alphaproteobacteria</taxon>
        <taxon>Maricaulales</taxon>
        <taxon>Maricaulaceae</taxon>
        <taxon>Hyphobacterium</taxon>
    </lineage>
</organism>
<gene>
    <name evidence="1" type="ORF">V0U35_07185</name>
</gene>
<dbReference type="Proteomes" id="UP001310692">
    <property type="component" value="Unassembled WGS sequence"/>
</dbReference>
<keyword evidence="2" id="KW-1185">Reference proteome</keyword>
<protein>
    <recommendedName>
        <fullName evidence="3">Malectin domain-containing protein</fullName>
    </recommendedName>
</protein>
<dbReference type="Gene3D" id="3.10.620.30">
    <property type="match status" value="1"/>
</dbReference>
<comment type="caution">
    <text evidence="1">The sequence shown here is derived from an EMBL/GenBank/DDBJ whole genome shotgun (WGS) entry which is preliminary data.</text>
</comment>
<proteinExistence type="predicted"/>